<dbReference type="KEGG" id="tng:GSTEN00031629G001"/>
<dbReference type="EMBL" id="CAAE01015014">
    <property type="protein sequence ID" value="CAG10113.1"/>
    <property type="molecule type" value="Genomic_DNA"/>
</dbReference>
<evidence type="ECO:0000313" key="1">
    <source>
        <dbReference type="EMBL" id="CAG10113.1"/>
    </source>
</evidence>
<protein>
    <submittedName>
        <fullName evidence="1">(spotted green pufferfish) hypothetical protein</fullName>
    </submittedName>
</protein>
<gene>
    <name evidence="1" type="ORF">GSTENG00031629001</name>
</gene>
<name>Q4RNB9_TETNG</name>
<proteinExistence type="predicted"/>
<reference evidence="1" key="1">
    <citation type="journal article" date="2004" name="Nature">
        <title>Genome duplication in the teleost fish Tetraodon nigroviridis reveals the early vertebrate proto-karyotype.</title>
        <authorList>
            <person name="Jaillon O."/>
            <person name="Aury J.-M."/>
            <person name="Brunet F."/>
            <person name="Petit J.-L."/>
            <person name="Stange-Thomann N."/>
            <person name="Mauceli E."/>
            <person name="Bouneau L."/>
            <person name="Fischer C."/>
            <person name="Ozouf-Costaz C."/>
            <person name="Bernot A."/>
            <person name="Nicaud S."/>
            <person name="Jaffe D."/>
            <person name="Fisher S."/>
            <person name="Lutfalla G."/>
            <person name="Dossat C."/>
            <person name="Segurens B."/>
            <person name="Dasilva C."/>
            <person name="Salanoubat M."/>
            <person name="Levy M."/>
            <person name="Boudet N."/>
            <person name="Castellano S."/>
            <person name="Anthouard V."/>
            <person name="Jubin C."/>
            <person name="Castelli V."/>
            <person name="Katinka M."/>
            <person name="Vacherie B."/>
            <person name="Biemont C."/>
            <person name="Skalli Z."/>
            <person name="Cattolico L."/>
            <person name="Poulain J."/>
            <person name="De Berardinis V."/>
            <person name="Cruaud C."/>
            <person name="Duprat S."/>
            <person name="Brottier P."/>
            <person name="Coutanceau J.-P."/>
            <person name="Gouzy J."/>
            <person name="Parra G."/>
            <person name="Lardier G."/>
            <person name="Chapple C."/>
            <person name="McKernan K.J."/>
            <person name="McEwan P."/>
            <person name="Bosak S."/>
            <person name="Kellis M."/>
            <person name="Volff J.-N."/>
            <person name="Guigo R."/>
            <person name="Zody M.C."/>
            <person name="Mesirov J."/>
            <person name="Lindblad-Toh K."/>
            <person name="Birren B."/>
            <person name="Nusbaum C."/>
            <person name="Kahn D."/>
            <person name="Robinson-Rechavi M."/>
            <person name="Laudet V."/>
            <person name="Schachter V."/>
            <person name="Quetier F."/>
            <person name="Saurin W."/>
            <person name="Scarpelli C."/>
            <person name="Wincker P."/>
            <person name="Lander E.S."/>
            <person name="Weissenbach J."/>
            <person name="Roest Crollius H."/>
        </authorList>
    </citation>
    <scope>NUCLEOTIDE SEQUENCE [LARGE SCALE GENOMIC DNA]</scope>
</reference>
<organism evidence="1">
    <name type="scientific">Tetraodon nigroviridis</name>
    <name type="common">Spotted green pufferfish</name>
    <name type="synonym">Chelonodon nigroviridis</name>
    <dbReference type="NCBI Taxonomy" id="99883"/>
    <lineage>
        <taxon>Eukaryota</taxon>
        <taxon>Metazoa</taxon>
        <taxon>Chordata</taxon>
        <taxon>Craniata</taxon>
        <taxon>Vertebrata</taxon>
        <taxon>Euteleostomi</taxon>
        <taxon>Actinopterygii</taxon>
        <taxon>Neopterygii</taxon>
        <taxon>Teleostei</taxon>
        <taxon>Neoteleostei</taxon>
        <taxon>Acanthomorphata</taxon>
        <taxon>Eupercaria</taxon>
        <taxon>Tetraodontiformes</taxon>
        <taxon>Tetradontoidea</taxon>
        <taxon>Tetraodontidae</taxon>
        <taxon>Tetraodon</taxon>
    </lineage>
</organism>
<accession>Q4RNB9</accession>
<sequence length="93" mass="10484">GVKVCPCYRYSPVTTPERAATGKRKWGDRRWRRRGGQIPPRSQVNHPVALPCPGAGTHRKILVFCSAAVSAWHLHRLINKKSSFQPVKKCLLI</sequence>
<dbReference type="AlphaFoldDB" id="Q4RNB9"/>
<comment type="caution">
    <text evidence="1">The sequence shown here is derived from an EMBL/GenBank/DDBJ whole genome shotgun (WGS) entry which is preliminary data.</text>
</comment>
<feature type="non-terminal residue" evidence="1">
    <location>
        <position position="93"/>
    </location>
</feature>
<reference evidence="1" key="2">
    <citation type="submission" date="2004-02" db="EMBL/GenBank/DDBJ databases">
        <authorList>
            <consortium name="Genoscope"/>
            <consortium name="Whitehead Institute Centre for Genome Research"/>
        </authorList>
    </citation>
    <scope>NUCLEOTIDE SEQUENCE</scope>
</reference>